<reference evidence="2" key="1">
    <citation type="journal article" date="2023" name="Front. Plant Sci.">
        <title>Chromosomal-level genome assembly of Melastoma candidum provides insights into trichome evolution.</title>
        <authorList>
            <person name="Zhong Y."/>
            <person name="Wu W."/>
            <person name="Sun C."/>
            <person name="Zou P."/>
            <person name="Liu Y."/>
            <person name="Dai S."/>
            <person name="Zhou R."/>
        </authorList>
    </citation>
    <scope>NUCLEOTIDE SEQUENCE [LARGE SCALE GENOMIC DNA]</scope>
</reference>
<accession>A0ACB9RZU6</accession>
<protein>
    <submittedName>
        <fullName evidence="1">Uncharacterized protein</fullName>
    </submittedName>
</protein>
<sequence length="234" mass="25980">MPTRQLVCVGRRQHRSRDGRTSIAFPVTAYFNMQQEEGCDPSRRERIVSAESNRLESAKDGTSGIPHLKLKVKLNGCKLPATLSEYGARPGAGILSTVMTADGIESNQKSSKNVQLSNSVLVAQKNTRFQREEISDGKKREEKTSKISRFAKSGNSSLRVRSDDRDLKPVGAVDNNESNTGLSDQMNSTLQENSLLYDGTCDDWNDLFDAPNFASKSNYMSFRSLRSFSKSLLD</sequence>
<evidence type="ECO:0000313" key="1">
    <source>
        <dbReference type="EMBL" id="KAI4384354.1"/>
    </source>
</evidence>
<evidence type="ECO:0000313" key="2">
    <source>
        <dbReference type="Proteomes" id="UP001057402"/>
    </source>
</evidence>
<dbReference type="EMBL" id="CM042881">
    <property type="protein sequence ID" value="KAI4384354.1"/>
    <property type="molecule type" value="Genomic_DNA"/>
</dbReference>
<proteinExistence type="predicted"/>
<gene>
    <name evidence="1" type="ORF">MLD38_002522</name>
</gene>
<organism evidence="1 2">
    <name type="scientific">Melastoma candidum</name>
    <dbReference type="NCBI Taxonomy" id="119954"/>
    <lineage>
        <taxon>Eukaryota</taxon>
        <taxon>Viridiplantae</taxon>
        <taxon>Streptophyta</taxon>
        <taxon>Embryophyta</taxon>
        <taxon>Tracheophyta</taxon>
        <taxon>Spermatophyta</taxon>
        <taxon>Magnoliopsida</taxon>
        <taxon>eudicotyledons</taxon>
        <taxon>Gunneridae</taxon>
        <taxon>Pentapetalae</taxon>
        <taxon>rosids</taxon>
        <taxon>malvids</taxon>
        <taxon>Myrtales</taxon>
        <taxon>Melastomataceae</taxon>
        <taxon>Melastomatoideae</taxon>
        <taxon>Melastomateae</taxon>
        <taxon>Melastoma</taxon>
    </lineage>
</organism>
<keyword evidence="2" id="KW-1185">Reference proteome</keyword>
<dbReference type="Proteomes" id="UP001057402">
    <property type="component" value="Chromosome 2"/>
</dbReference>
<comment type="caution">
    <text evidence="1">The sequence shown here is derived from an EMBL/GenBank/DDBJ whole genome shotgun (WGS) entry which is preliminary data.</text>
</comment>
<name>A0ACB9RZU6_9MYRT</name>